<dbReference type="Gene3D" id="3.30.1360.130">
    <property type="entry name" value="Dipeptide transport protein"/>
    <property type="match status" value="1"/>
</dbReference>
<evidence type="ECO:0000313" key="3">
    <source>
        <dbReference type="EMBL" id="MBJ7601736.1"/>
    </source>
</evidence>
<keyword evidence="2" id="KW-0862">Zinc</keyword>
<gene>
    <name evidence="3" type="ORF">JF888_00835</name>
</gene>
<dbReference type="InterPro" id="IPR027476">
    <property type="entry name" value="DppA_N"/>
</dbReference>
<protein>
    <submittedName>
        <fullName evidence="3">M55 family metallopeptidase</fullName>
    </submittedName>
</protein>
<accession>A0A934K4W1</accession>
<reference evidence="3 4" key="1">
    <citation type="submission" date="2020-10" db="EMBL/GenBank/DDBJ databases">
        <title>Ca. Dormibacterota MAGs.</title>
        <authorList>
            <person name="Montgomery K."/>
        </authorList>
    </citation>
    <scope>NUCLEOTIDE SEQUENCE [LARGE SCALE GENOMIC DNA]</scope>
    <source>
        <strain evidence="3">SC8811_S16_3</strain>
    </source>
</reference>
<proteinExistence type="predicted"/>
<dbReference type="Proteomes" id="UP000620075">
    <property type="component" value="Unassembled WGS sequence"/>
</dbReference>
<feature type="binding site" evidence="2">
    <location>
        <position position="8"/>
    </location>
    <ligand>
        <name>Zn(2+)</name>
        <dbReference type="ChEBI" id="CHEBI:29105"/>
        <label>1</label>
    </ligand>
</feature>
<name>A0A934K4W1_9BACT</name>
<feature type="binding site" evidence="2">
    <location>
        <position position="109"/>
    </location>
    <ligand>
        <name>Zn(2+)</name>
        <dbReference type="ChEBI" id="CHEBI:29105"/>
        <label>2</label>
    </ligand>
</feature>
<evidence type="ECO:0000313" key="4">
    <source>
        <dbReference type="Proteomes" id="UP000620075"/>
    </source>
</evidence>
<feature type="binding site" evidence="2">
    <location>
        <position position="8"/>
    </location>
    <ligand>
        <name>Zn(2+)</name>
        <dbReference type="ChEBI" id="CHEBI:29105"/>
        <label>2</label>
    </ligand>
</feature>
<organism evidence="3 4">
    <name type="scientific">Candidatus Dormiibacter inghamiae</name>
    <dbReference type="NCBI Taxonomy" id="3127013"/>
    <lineage>
        <taxon>Bacteria</taxon>
        <taxon>Bacillati</taxon>
        <taxon>Candidatus Dormiibacterota</taxon>
        <taxon>Candidatus Dormibacteria</taxon>
        <taxon>Candidatus Dormibacterales</taxon>
        <taxon>Candidatus Dormibacteraceae</taxon>
        <taxon>Candidatus Dormiibacter</taxon>
    </lineage>
</organism>
<dbReference type="GO" id="GO:0046872">
    <property type="term" value="F:metal ion binding"/>
    <property type="evidence" value="ECO:0007669"/>
    <property type="project" value="UniProtKB-KW"/>
</dbReference>
<keyword evidence="2" id="KW-0479">Metal-binding</keyword>
<dbReference type="InterPro" id="IPR007035">
    <property type="entry name" value="Peptidase_M55"/>
</dbReference>
<dbReference type="RefSeq" id="WP_338176092.1">
    <property type="nucleotide sequence ID" value="NZ_JAEKNQ010000006.1"/>
</dbReference>
<dbReference type="PIRSF" id="PIRSF015853">
    <property type="entry name" value="Pep_DppA"/>
    <property type="match status" value="1"/>
</dbReference>
<dbReference type="SUPFAM" id="SSF63992">
    <property type="entry name" value="Dipeptide transport protein"/>
    <property type="match status" value="1"/>
</dbReference>
<comment type="caution">
    <text evidence="3">The sequence shown here is derived from an EMBL/GenBank/DDBJ whole genome shotgun (WGS) entry which is preliminary data.</text>
</comment>
<dbReference type="AlphaFoldDB" id="A0A934K4W1"/>
<feature type="binding site" evidence="2">
    <location>
        <position position="10"/>
    </location>
    <ligand>
        <name>Zn(2+)</name>
        <dbReference type="ChEBI" id="CHEBI:29105"/>
        <label>1</label>
    </ligand>
</feature>
<feature type="binding site" evidence="2">
    <location>
        <position position="61"/>
    </location>
    <ligand>
        <name>Zn(2+)</name>
        <dbReference type="ChEBI" id="CHEBI:29105"/>
        <label>2</label>
    </ligand>
</feature>
<dbReference type="CDD" id="cd08663">
    <property type="entry name" value="DAP_dppA_1"/>
    <property type="match status" value="1"/>
</dbReference>
<dbReference type="EMBL" id="JAEKNQ010000006">
    <property type="protein sequence ID" value="MBJ7601736.1"/>
    <property type="molecule type" value="Genomic_DNA"/>
</dbReference>
<evidence type="ECO:0000256" key="2">
    <source>
        <dbReference type="PIRSR" id="PIRSR015853-2"/>
    </source>
</evidence>
<evidence type="ECO:0000256" key="1">
    <source>
        <dbReference type="PIRSR" id="PIRSR015853-1"/>
    </source>
</evidence>
<dbReference type="InterPro" id="IPR036177">
    <property type="entry name" value="Peptidase_M55_sf"/>
</dbReference>
<sequence>MRVLILADMEGVAGISKWAQTTGGDSSAYQEARILYTEEVNAAVRGARSGGASEVVVLDCHGAGGDWSFNSLIPERLDQGCEFAVQSSWTEYVEPLEQGCSAALLIGMHARAGTPSSVLSHTVSGSQWHNLWFNGRLVGETGINAALCGQWDCPVLLVTGDAQTATEAIDLLGSGLTTVAVKTSIGRFSARHLHPAEARRRVEAAASSALGDLAAVRPFDPGRPCAIEVEYAHADGPERYRNRPQVEILDGRRIRSTGPDWWTAWRQFYL</sequence>
<feature type="binding site" evidence="2">
    <location>
        <position position="140"/>
    </location>
    <ligand>
        <name>Zn(2+)</name>
        <dbReference type="ChEBI" id="CHEBI:29105"/>
        <label>2</label>
    </ligand>
</feature>
<dbReference type="Pfam" id="PF04951">
    <property type="entry name" value="Peptidase_M55"/>
    <property type="match status" value="1"/>
</dbReference>
<feature type="active site" description="Nucleophile" evidence="1">
    <location>
        <position position="121"/>
    </location>
</feature>
<dbReference type="Gene3D" id="3.40.50.10780">
    <property type="entry name" value="Dipeptide transport protein"/>
    <property type="match status" value="1"/>
</dbReference>